<reference evidence="2" key="1">
    <citation type="submission" date="2019-05" db="EMBL/GenBank/DDBJ databases">
        <title>Flavobacterium profundi sp. nov., isolated from a deep-sea seamount.</title>
        <authorList>
            <person name="Zhang D.-C."/>
        </authorList>
    </citation>
    <scope>NUCLEOTIDE SEQUENCE [LARGE SCALE GENOMIC DNA]</scope>
    <source>
        <strain evidence="2">TP390</strain>
    </source>
</reference>
<evidence type="ECO:0000313" key="2">
    <source>
        <dbReference type="Proteomes" id="UP000431264"/>
    </source>
</evidence>
<dbReference type="OrthoDB" id="1361954at2"/>
<protein>
    <submittedName>
        <fullName evidence="1">Uncharacterized protein</fullName>
    </submittedName>
</protein>
<proteinExistence type="predicted"/>
<evidence type="ECO:0000313" key="1">
    <source>
        <dbReference type="EMBL" id="MVO07748.1"/>
    </source>
</evidence>
<name>A0A6I4IDW2_9FLAO</name>
<dbReference type="AlphaFoldDB" id="A0A6I4IDW2"/>
<sequence length="182" mass="21501">MKERSPIDKFIQSHKALEPFDYQLAVDWAMELLHEGNDSDAVLMLASFTQPIEKHEISKYVTAVLRELGLEELECEEAVLAQTHYLLSKILKGITIRENLKTLFQLYVVYYDSRIIKFYLLYYAWMDLEEIGTNFYYEGAYLNNIETILKLEARIWIDKYIRLTENVALEEELDQIIKESSK</sequence>
<organism evidence="1 2">
    <name type="scientific">Flavobacterium profundi</name>
    <dbReference type="NCBI Taxonomy" id="1774945"/>
    <lineage>
        <taxon>Bacteria</taxon>
        <taxon>Pseudomonadati</taxon>
        <taxon>Bacteroidota</taxon>
        <taxon>Flavobacteriia</taxon>
        <taxon>Flavobacteriales</taxon>
        <taxon>Flavobacteriaceae</taxon>
        <taxon>Flavobacterium</taxon>
    </lineage>
</organism>
<dbReference type="EMBL" id="WQLW01000001">
    <property type="protein sequence ID" value="MVO07748.1"/>
    <property type="molecule type" value="Genomic_DNA"/>
</dbReference>
<accession>A0A6I4IDW2</accession>
<dbReference type="Proteomes" id="UP000431264">
    <property type="component" value="Unassembled WGS sequence"/>
</dbReference>
<comment type="caution">
    <text evidence="1">The sequence shown here is derived from an EMBL/GenBank/DDBJ whole genome shotgun (WGS) entry which is preliminary data.</text>
</comment>
<gene>
    <name evidence="1" type="ORF">GOQ30_01055</name>
</gene>
<keyword evidence="2" id="KW-1185">Reference proteome</keyword>
<dbReference type="RefSeq" id="WP_140996162.1">
    <property type="nucleotide sequence ID" value="NZ_VDCZ01000001.1"/>
</dbReference>